<dbReference type="PROSITE" id="PS51117">
    <property type="entry name" value="LAMININ_NTER"/>
    <property type="match status" value="1"/>
</dbReference>
<feature type="disulfide bond" evidence="12">
    <location>
        <begin position="1359"/>
        <end position="1371"/>
    </location>
</feature>
<keyword evidence="4" id="KW-0732">Signal</keyword>
<dbReference type="PROSITE" id="PS50027">
    <property type="entry name" value="EGF_LAM_2"/>
    <property type="match status" value="8"/>
</dbReference>
<evidence type="ECO:0000256" key="7">
    <source>
        <dbReference type="ARBA" id="ARBA00022889"/>
    </source>
</evidence>
<keyword evidence="5" id="KW-0677">Repeat</keyword>
<keyword evidence="6" id="KW-0084">Basement membrane</keyword>
<feature type="disulfide bond" evidence="12">
    <location>
        <begin position="758"/>
        <end position="770"/>
    </location>
</feature>
<keyword evidence="9 12" id="KW-1015">Disulfide bond</keyword>
<evidence type="ECO:0000256" key="11">
    <source>
        <dbReference type="ARBA" id="ARBA00023292"/>
    </source>
</evidence>
<dbReference type="SMART" id="SM00180">
    <property type="entry name" value="EGF_Lam"/>
    <property type="match status" value="16"/>
</dbReference>
<dbReference type="SMART" id="SM00281">
    <property type="entry name" value="LamB"/>
    <property type="match status" value="1"/>
</dbReference>
<feature type="disulfide bond" evidence="12">
    <location>
        <begin position="1380"/>
        <end position="1389"/>
    </location>
</feature>
<dbReference type="InterPro" id="IPR050440">
    <property type="entry name" value="Laminin/Netrin_ECM"/>
</dbReference>
<gene>
    <name evidence="13" type="ORF">PACLA_8A011590</name>
</gene>
<dbReference type="Pfam" id="PF24973">
    <property type="entry name" value="EGF_LMN_ATRN"/>
    <property type="match status" value="2"/>
</dbReference>
<feature type="disulfide bond" evidence="12">
    <location>
        <begin position="855"/>
        <end position="867"/>
    </location>
</feature>
<evidence type="ECO:0000313" key="14">
    <source>
        <dbReference type="Proteomes" id="UP001152795"/>
    </source>
</evidence>
<feature type="disulfide bond" evidence="12">
    <location>
        <begin position="876"/>
        <end position="885"/>
    </location>
</feature>
<keyword evidence="11 12" id="KW-0424">Laminin EGF-like domain</keyword>
<sequence length="1621" mass="178187">MNSCVVYHLTALIFTSSLILRGANSNVCTRESCFPPTLDLETVRGASITANSTCGLSNINEEFCVLTTNLQCGFQCNNAVPSNSHAVNLTIDTVDDDTFWKSKNLDTNVVLELNLGHSYFFVEVTATFEFNYPAAMYFSKSEDDGASWQTLAYFSSDCDNYFNMSAAEENDRDGFIVQCFRLDSANNELKASYQPWRDQQFAENIHQNYTLQQKFLATNFRMVLVMFEAPPGFDPAVADERNFYFAVKDWYIRGSCYCNGQSAECNTEESWKCNCLKNTTGDNCQECLPLFNNEKYESGKVCAECECNNHSSRCEYDQVNGHGVCQNCTGFTTGDNCDQCLPLYYEYLVPIDHPDRCQACNCDASGITGEPGSEQCDQTTGLCDCKENVTSRTCGECEDGYWNLTKANPYGCQKCVCEPAGTLGGSTVCDKETGQCPCREHLVGLECTECEDGYYGLTYENPSPCADCLCSPTGSVNITCDQTSGNCYCREKFSGRNCAGLQPGYYVPGVPEMTYEAEQANPSAEYHNETSNITGVLIDGTSDARSIVFNIAIPKTSVYTLVVRYQTSVEWKDVTLKVESMLNPFSPYSCNENTPVTNQSFVLTTTASLFSTAMNFGDSCLVKGPYKITLELPLLANRSGAVLSSTEALIDSLLILPSVKNISYPKADNTTLFRYEQAFSHSTWSRNKDEIQRSLGPYYSSIYDGGKACACNGTGSNNQNSCNQNGGQCSCKSNVDGLNCDRCKSGFFAFSETGCQGCGCDPVGSNSTLCDPLTGQCQCKEGVVGQRCTQCRTNYYGFDSGTGCLPCLCDQQYSRSLQCNNNDGVCDCLPGVNPPKCYECNHTSFNLTSEGCDACNCDIHGSSSFNCNKQSGNCSCKTLVVGRKCDSCLGGFYYGLDQYHPTGCLKCQCSGKTNNCSSKANMYESSVVTDLNAADTDDMETLQNWTITGGIRIGGGIDSILGNFRGIIEVTSDTDELIYFTAPAKFLGDKRTAYQHKLTFYLHEENADDPLDAVQGDVILKGKWFRENLVHKFDKRPGDEFSEFSVFLGDENWKVGDVNGRNASSYEMVIVLSELEELWIRAKWSNITGATTSIAIITMHLSKEYLNSSQVPGARMTQSVELCDCPREFTGDSCEQCAEGYTRMVPNSGPYSINSTCVPCNCNGNSDRCDPETGVCIDCKHNTTGDHCERCITGYYGNATLGSPHACQACSCYGGHNSCDLSIDGSSFICNCRDGYDGDRCQSCVDGYFGIPTESNGLCSPCACSSNSDTCNRTTGNCSAYCQNNSTGSNCEFCKPEFFGDATIQTCTECNCAAAGSHNNICNRTDGQCHCFQNVEGRTCSNCTENTWGYGNETGCKECGCFEDGSRSQQCNLTTGECECQVNVTGMKCDRCIDGRYGISETRIKACVECDCNITYSNHSICDPRNGQCQCKQSSAGGFYGGRQCTECRWDAVGEFPTCAQCNETCYENWYKLIAEERSKVKELRDNVTNVLEAFNGTSVEDINQTLAELNTKLNDSEAIFDGARFDTTTKEKQYKKINDSLIELKQRLDQVNESLTEIMSYLANVIAPFDGTVTVSSTIPPVQANYTTIRNWAEKILLEVETNNRTAYQNYANIMSLYDQ</sequence>
<dbReference type="PANTHER" id="PTHR10574">
    <property type="entry name" value="NETRIN/LAMININ-RELATED"/>
    <property type="match status" value="1"/>
</dbReference>
<dbReference type="InterPro" id="IPR000034">
    <property type="entry name" value="Laminin_IV"/>
</dbReference>
<feature type="disulfide bond" evidence="12">
    <location>
        <begin position="779"/>
        <end position="788"/>
    </location>
</feature>
<dbReference type="FunFam" id="2.10.25.10:FF:000388">
    <property type="entry name" value="Laminin subunit alpha"/>
    <property type="match status" value="1"/>
</dbReference>
<keyword evidence="14" id="KW-1185">Reference proteome</keyword>
<protein>
    <submittedName>
        <fullName evidence="13">Uncharacterized protein</fullName>
    </submittedName>
</protein>
<evidence type="ECO:0000256" key="6">
    <source>
        <dbReference type="ARBA" id="ARBA00022869"/>
    </source>
</evidence>
<dbReference type="GO" id="GO:0009888">
    <property type="term" value="P:tissue development"/>
    <property type="evidence" value="ECO:0007669"/>
    <property type="project" value="TreeGrafter"/>
</dbReference>
<comment type="caution">
    <text evidence="13">The sequence shown here is derived from an EMBL/GenBank/DDBJ whole genome shotgun (WGS) entry which is preliminary data.</text>
</comment>
<keyword evidence="8" id="KW-0175">Coiled coil</keyword>
<reference evidence="13" key="1">
    <citation type="submission" date="2020-04" db="EMBL/GenBank/DDBJ databases">
        <authorList>
            <person name="Alioto T."/>
            <person name="Alioto T."/>
            <person name="Gomez Garrido J."/>
        </authorList>
    </citation>
    <scope>NUCLEOTIDE SEQUENCE</scope>
    <source>
        <strain evidence="13">A484AB</strain>
    </source>
</reference>
<accession>A0A6S7IN98</accession>
<evidence type="ECO:0000313" key="13">
    <source>
        <dbReference type="EMBL" id="CAB4020634.1"/>
    </source>
</evidence>
<dbReference type="GO" id="GO:0005604">
    <property type="term" value="C:basement membrane"/>
    <property type="evidence" value="ECO:0007669"/>
    <property type="project" value="UniProtKB-SubCell"/>
</dbReference>
<dbReference type="CDD" id="cd00055">
    <property type="entry name" value="EGF_Lam"/>
    <property type="match status" value="13"/>
</dbReference>
<dbReference type="Gene3D" id="2.10.25.10">
    <property type="entry name" value="Laminin"/>
    <property type="match status" value="12"/>
</dbReference>
<dbReference type="PROSITE" id="PS51115">
    <property type="entry name" value="LAMININ_IVA"/>
    <property type="match status" value="1"/>
</dbReference>
<feature type="disulfide bond" evidence="12">
    <location>
        <begin position="1282"/>
        <end position="1291"/>
    </location>
</feature>
<dbReference type="PROSITE" id="PS00022">
    <property type="entry name" value="EGF_1"/>
    <property type="match status" value="1"/>
</dbReference>
<evidence type="ECO:0000256" key="9">
    <source>
        <dbReference type="ARBA" id="ARBA00023157"/>
    </source>
</evidence>
<dbReference type="Gene3D" id="2.170.300.10">
    <property type="entry name" value="Tie2 ligand-binding domain superfamily"/>
    <property type="match status" value="1"/>
</dbReference>
<comment type="subcellular location">
    <subcellularLocation>
        <location evidence="1">Secreted</location>
        <location evidence="1">Extracellular space</location>
        <location evidence="1">Extracellular matrix</location>
        <location evidence="1">Basement membrane</location>
    </subcellularLocation>
</comment>
<dbReference type="Proteomes" id="UP001152795">
    <property type="component" value="Unassembled WGS sequence"/>
</dbReference>
<feature type="disulfide bond" evidence="12">
    <location>
        <begin position="857"/>
        <end position="874"/>
    </location>
</feature>
<comment type="caution">
    <text evidence="12">Lacks conserved residue(s) required for the propagation of feature annotation.</text>
</comment>
<evidence type="ECO:0000256" key="12">
    <source>
        <dbReference type="PROSITE-ProRule" id="PRU00460"/>
    </source>
</evidence>
<keyword evidence="10" id="KW-0325">Glycoprotein</keyword>
<dbReference type="CDD" id="cd02795">
    <property type="entry name" value="CBM6-CBM35-CBM36_like"/>
    <property type="match status" value="1"/>
</dbReference>
<keyword evidence="2" id="KW-0964">Secreted</keyword>
<dbReference type="Pfam" id="PF00055">
    <property type="entry name" value="Laminin_N"/>
    <property type="match status" value="1"/>
</dbReference>
<dbReference type="FunFam" id="2.10.25.10:FF:000074">
    <property type="entry name" value="Laminin subunit alpha"/>
    <property type="match status" value="1"/>
</dbReference>
<dbReference type="FunFam" id="2.10.25.10:FF:000090">
    <property type="entry name" value="laminin subunit alpha"/>
    <property type="match status" value="5"/>
</dbReference>
<dbReference type="GO" id="GO:0007155">
    <property type="term" value="P:cell adhesion"/>
    <property type="evidence" value="ECO:0007669"/>
    <property type="project" value="UniProtKB-KW"/>
</dbReference>
<dbReference type="InterPro" id="IPR008211">
    <property type="entry name" value="Laminin_N"/>
</dbReference>
<dbReference type="FunFam" id="2.10.25.10:FF:000188">
    <property type="entry name" value="Laminin subunit gamma 2"/>
    <property type="match status" value="1"/>
</dbReference>
<dbReference type="Pfam" id="PF21199">
    <property type="entry name" value="LAMININ_IV_B"/>
    <property type="match status" value="1"/>
</dbReference>
<keyword evidence="7" id="KW-0130">Cell adhesion</keyword>
<dbReference type="PROSITE" id="PS01248">
    <property type="entry name" value="EGF_LAM_1"/>
    <property type="match status" value="5"/>
</dbReference>
<dbReference type="InterPro" id="IPR013015">
    <property type="entry name" value="Laminin_IV_B"/>
</dbReference>
<feature type="disulfide bond" evidence="12">
    <location>
        <begin position="438"/>
        <end position="447"/>
    </location>
</feature>
<evidence type="ECO:0000256" key="3">
    <source>
        <dbReference type="ARBA" id="ARBA00022530"/>
    </source>
</evidence>
<dbReference type="GO" id="GO:0009887">
    <property type="term" value="P:animal organ morphogenesis"/>
    <property type="evidence" value="ECO:0007669"/>
    <property type="project" value="TreeGrafter"/>
</dbReference>
<dbReference type="SUPFAM" id="SSF57196">
    <property type="entry name" value="EGF/Laminin"/>
    <property type="match status" value="11"/>
</dbReference>
<evidence type="ECO:0000256" key="10">
    <source>
        <dbReference type="ARBA" id="ARBA00023180"/>
    </source>
</evidence>
<feature type="disulfide bond" evidence="12">
    <location>
        <begin position="731"/>
        <end position="740"/>
    </location>
</feature>
<evidence type="ECO:0000256" key="1">
    <source>
        <dbReference type="ARBA" id="ARBA00004302"/>
    </source>
</evidence>
<feature type="disulfide bond" evidence="12">
    <location>
        <begin position="1361"/>
        <end position="1378"/>
    </location>
</feature>
<feature type="non-terminal residue" evidence="13">
    <location>
        <position position="1621"/>
    </location>
</feature>
<dbReference type="Pfam" id="PF00052">
    <property type="entry name" value="Laminin_B"/>
    <property type="match status" value="1"/>
</dbReference>
<dbReference type="InterPro" id="IPR002049">
    <property type="entry name" value="LE_dom"/>
</dbReference>
<evidence type="ECO:0000256" key="2">
    <source>
        <dbReference type="ARBA" id="ARBA00022525"/>
    </source>
</evidence>
<evidence type="ECO:0000256" key="8">
    <source>
        <dbReference type="ARBA" id="ARBA00023054"/>
    </source>
</evidence>
<keyword evidence="3" id="KW-0272">Extracellular matrix</keyword>
<dbReference type="SMART" id="SM00136">
    <property type="entry name" value="LamNT"/>
    <property type="match status" value="1"/>
</dbReference>
<name>A0A6S7IN98_PARCT</name>
<dbReference type="FunFam" id="2.10.25.10:FF:000106">
    <property type="entry name" value="Heparan sulfate proteoglycan 2"/>
    <property type="match status" value="1"/>
</dbReference>
<dbReference type="PANTHER" id="PTHR10574:SF444">
    <property type="entry name" value="BASEMENT MEMBRANE-SPECIFIC HEPARAN SULFATE PROTEOGLYCAN CORE PROTEIN"/>
    <property type="match status" value="1"/>
</dbReference>
<dbReference type="InterPro" id="IPR056863">
    <property type="entry name" value="LMN_ATRN_NET-like_EGF"/>
</dbReference>
<dbReference type="PROSITE" id="PS51116">
    <property type="entry name" value="LAMININ_IVB"/>
    <property type="match status" value="1"/>
</dbReference>
<dbReference type="EMBL" id="CACRXK020011054">
    <property type="protein sequence ID" value="CAB4020634.1"/>
    <property type="molecule type" value="Genomic_DNA"/>
</dbReference>
<feature type="disulfide bond" evidence="12">
    <location>
        <begin position="760"/>
        <end position="777"/>
    </location>
</feature>
<dbReference type="PRINTS" id="PR00011">
    <property type="entry name" value="EGFLAMININ"/>
</dbReference>
<evidence type="ECO:0000256" key="4">
    <source>
        <dbReference type="ARBA" id="ARBA00022729"/>
    </source>
</evidence>
<evidence type="ECO:0000256" key="5">
    <source>
        <dbReference type="ARBA" id="ARBA00022737"/>
    </source>
</evidence>
<dbReference type="Gene3D" id="2.60.120.260">
    <property type="entry name" value="Galactose-binding domain-like"/>
    <property type="match status" value="1"/>
</dbReference>
<dbReference type="InterPro" id="IPR000742">
    <property type="entry name" value="EGF"/>
</dbReference>
<feature type="disulfide bond" evidence="12">
    <location>
        <begin position="1179"/>
        <end position="1188"/>
    </location>
</feature>
<proteinExistence type="predicted"/>
<feature type="disulfide bond" evidence="12">
    <location>
        <begin position="385"/>
        <end position="394"/>
    </location>
</feature>
<dbReference type="Pfam" id="PF00053">
    <property type="entry name" value="EGF_laminin"/>
    <property type="match status" value="12"/>
</dbReference>
<dbReference type="OrthoDB" id="5985440at2759"/>
<organism evidence="13 14">
    <name type="scientific">Paramuricea clavata</name>
    <name type="common">Red gorgonian</name>
    <name type="synonym">Violescent sea-whip</name>
    <dbReference type="NCBI Taxonomy" id="317549"/>
    <lineage>
        <taxon>Eukaryota</taxon>
        <taxon>Metazoa</taxon>
        <taxon>Cnidaria</taxon>
        <taxon>Anthozoa</taxon>
        <taxon>Octocorallia</taxon>
        <taxon>Malacalcyonacea</taxon>
        <taxon>Plexauridae</taxon>
        <taxon>Paramuricea</taxon>
    </lineage>
</organism>